<comment type="caution">
    <text evidence="1">The sequence shown here is derived from an EMBL/GenBank/DDBJ whole genome shotgun (WGS) entry which is preliminary data.</text>
</comment>
<evidence type="ECO:0000313" key="2">
    <source>
        <dbReference type="Proteomes" id="UP000284002"/>
    </source>
</evidence>
<protein>
    <recommendedName>
        <fullName evidence="3">Phage tail assembly protein</fullName>
    </recommendedName>
</protein>
<dbReference type="Pfam" id="PF10109">
    <property type="entry name" value="Phage_TAC_7"/>
    <property type="match status" value="2"/>
</dbReference>
<dbReference type="AlphaFoldDB" id="A0A423HSC6"/>
<proteinExistence type="predicted"/>
<organism evidence="1 2">
    <name type="scientific">Pseudomonas frederiksbergensis</name>
    <dbReference type="NCBI Taxonomy" id="104087"/>
    <lineage>
        <taxon>Bacteria</taxon>
        <taxon>Pseudomonadati</taxon>
        <taxon>Pseudomonadota</taxon>
        <taxon>Gammaproteobacteria</taxon>
        <taxon>Pseudomonadales</taxon>
        <taxon>Pseudomonadaceae</taxon>
        <taxon>Pseudomonas</taxon>
    </lineage>
</organism>
<reference evidence="1 2" key="1">
    <citation type="submission" date="2016-10" db="EMBL/GenBank/DDBJ databases">
        <title>Comparative genome analysis of multiple Pseudomonas spp. focuses on biocontrol and plant growth promoting traits.</title>
        <authorList>
            <person name="Tao X.-Y."/>
            <person name="Taylor C.G."/>
        </authorList>
    </citation>
    <scope>NUCLEOTIDE SEQUENCE [LARGE SCALE GENOMIC DNA]</scope>
    <source>
        <strain evidence="1 2">36C6</strain>
    </source>
</reference>
<dbReference type="Proteomes" id="UP000284002">
    <property type="component" value="Unassembled WGS sequence"/>
</dbReference>
<name>A0A423HSC6_9PSED</name>
<sequence length="188" mass="20701">MPPHALTFPVVLDGGEKLHEIPLRPISVAEHRAALAKAGKDDDAQFEALVEVATGLPPSVLEQLKQPDYVSLVERIYNYIKMPPSFFTGVAPESPDDFALLVPIRAFVDGVPKIVDRLQIEVPAMKVSKMMRKLKTANDRADFVTAHCVGLSVPDVQSLSLPDWSHLQERLNDFLNKPGAFFQSATST</sequence>
<evidence type="ECO:0008006" key="3">
    <source>
        <dbReference type="Google" id="ProtNLM"/>
    </source>
</evidence>
<dbReference type="InterPro" id="IPR019289">
    <property type="entry name" value="Phage_tail_E/E"/>
</dbReference>
<gene>
    <name evidence="1" type="ORF">BK662_11440</name>
</gene>
<accession>A0A423HSC6</accession>
<dbReference type="EMBL" id="MOBM01000014">
    <property type="protein sequence ID" value="RON16067.1"/>
    <property type="molecule type" value="Genomic_DNA"/>
</dbReference>
<evidence type="ECO:0000313" key="1">
    <source>
        <dbReference type="EMBL" id="RON16067.1"/>
    </source>
</evidence>